<organism evidence="2 3">
    <name type="scientific">Pseudoruegeria aquimaris</name>
    <dbReference type="NCBI Taxonomy" id="393663"/>
    <lineage>
        <taxon>Bacteria</taxon>
        <taxon>Pseudomonadati</taxon>
        <taxon>Pseudomonadota</taxon>
        <taxon>Alphaproteobacteria</taxon>
        <taxon>Rhodobacterales</taxon>
        <taxon>Roseobacteraceae</taxon>
        <taxon>Pseudoruegeria</taxon>
    </lineage>
</organism>
<dbReference type="RefSeq" id="WP_085868220.1">
    <property type="nucleotide sequence ID" value="NZ_FWFQ01000009.1"/>
</dbReference>
<keyword evidence="1" id="KW-0812">Transmembrane</keyword>
<dbReference type="OrthoDB" id="8479738at2"/>
<reference evidence="2 3" key="1">
    <citation type="submission" date="2017-03" db="EMBL/GenBank/DDBJ databases">
        <authorList>
            <person name="Afonso C.L."/>
            <person name="Miller P.J."/>
            <person name="Scott M.A."/>
            <person name="Spackman E."/>
            <person name="Goraichik I."/>
            <person name="Dimitrov K.M."/>
            <person name="Suarez D.L."/>
            <person name="Swayne D.E."/>
        </authorList>
    </citation>
    <scope>NUCLEOTIDE SEQUENCE [LARGE SCALE GENOMIC DNA]</scope>
    <source>
        <strain evidence="2 3">CECT 7680</strain>
    </source>
</reference>
<evidence type="ECO:0000313" key="3">
    <source>
        <dbReference type="Proteomes" id="UP000193409"/>
    </source>
</evidence>
<protein>
    <submittedName>
        <fullName evidence="2">Uncharacterized protein</fullName>
    </submittedName>
</protein>
<keyword evidence="3" id="KW-1185">Reference proteome</keyword>
<feature type="transmembrane region" description="Helical" evidence="1">
    <location>
        <begin position="46"/>
        <end position="77"/>
    </location>
</feature>
<keyword evidence="1" id="KW-1133">Transmembrane helix</keyword>
<proteinExistence type="predicted"/>
<keyword evidence="1" id="KW-0472">Membrane</keyword>
<dbReference type="Proteomes" id="UP000193409">
    <property type="component" value="Unassembled WGS sequence"/>
</dbReference>
<dbReference type="EMBL" id="FWFQ01000009">
    <property type="protein sequence ID" value="SLN34908.1"/>
    <property type="molecule type" value="Genomic_DNA"/>
</dbReference>
<evidence type="ECO:0000256" key="1">
    <source>
        <dbReference type="SAM" id="Phobius"/>
    </source>
</evidence>
<dbReference type="AlphaFoldDB" id="A0A1Y5S8Q6"/>
<gene>
    <name evidence="2" type="ORF">PSA7680_01649</name>
</gene>
<evidence type="ECO:0000313" key="2">
    <source>
        <dbReference type="EMBL" id="SLN34908.1"/>
    </source>
</evidence>
<sequence length="80" mass="8997">MTSIAARRPFWQRLVFALPVFGWILKDYHEGQDANIWYHIITVVSLWLISGLTFGIVGIAIPAVMAVPVMFLVLVLISRG</sequence>
<accession>A0A1Y5S8Q6</accession>
<name>A0A1Y5S8Q6_9RHOB</name>